<keyword evidence="2" id="KW-1185">Reference proteome</keyword>
<proteinExistence type="predicted"/>
<sequence length="370" mass="38771">MIQSIRLSSVLLISNIVNIAFGAAFAHVARDGLTPSLSYDPNTTSYCTWWVDLTTTVSCTSLLSDNLITLDTFRRWNPSITAGCGNLLVGHSYCVEAFFEPITTTTTITSKPSSTTSTPATTTTKVPNGIETPTPTQPNIVDNCDEFYYVKTGDSCANIASSHGITLAQFLQWNPNAGSTCGGLWADAYACVSVLGTGPSPTSTQPGNGVATPTPTQDGMVSNCNKFHFVYNGQTCATIAALYSISVAQFVQWNPAAKSDCSGLWGSTYACVGVIGTTPTPSVTTTTSVGNGIATPTPTQPSMVNNCDSFYYVASGDYCASIASKSGISLAQFVEWNPSVGSSCTGLWLDAYVCISIIGHTPTSKSPGTV</sequence>
<evidence type="ECO:0000313" key="1">
    <source>
        <dbReference type="EMBL" id="KAI4858574.1"/>
    </source>
</evidence>
<organism evidence="1 2">
    <name type="scientific">Hypoxylon rubiginosum</name>
    <dbReference type="NCBI Taxonomy" id="110542"/>
    <lineage>
        <taxon>Eukaryota</taxon>
        <taxon>Fungi</taxon>
        <taxon>Dikarya</taxon>
        <taxon>Ascomycota</taxon>
        <taxon>Pezizomycotina</taxon>
        <taxon>Sordariomycetes</taxon>
        <taxon>Xylariomycetidae</taxon>
        <taxon>Xylariales</taxon>
        <taxon>Hypoxylaceae</taxon>
        <taxon>Hypoxylon</taxon>
    </lineage>
</organism>
<name>A0ACB9YGQ8_9PEZI</name>
<gene>
    <name evidence="1" type="ORF">F4820DRAFT_442209</name>
</gene>
<evidence type="ECO:0000313" key="2">
    <source>
        <dbReference type="Proteomes" id="UP001497700"/>
    </source>
</evidence>
<protein>
    <submittedName>
        <fullName evidence="1">Uncharacterized protein</fullName>
    </submittedName>
</protein>
<dbReference type="Proteomes" id="UP001497700">
    <property type="component" value="Unassembled WGS sequence"/>
</dbReference>
<dbReference type="EMBL" id="MU393723">
    <property type="protein sequence ID" value="KAI4858574.1"/>
    <property type="molecule type" value="Genomic_DNA"/>
</dbReference>
<comment type="caution">
    <text evidence="1">The sequence shown here is derived from an EMBL/GenBank/DDBJ whole genome shotgun (WGS) entry which is preliminary data.</text>
</comment>
<reference evidence="1 2" key="1">
    <citation type="journal article" date="2022" name="New Phytol.">
        <title>Ecological generalism drives hyperdiversity of secondary metabolite gene clusters in xylarialean endophytes.</title>
        <authorList>
            <person name="Franco M.E.E."/>
            <person name="Wisecaver J.H."/>
            <person name="Arnold A.E."/>
            <person name="Ju Y.M."/>
            <person name="Slot J.C."/>
            <person name="Ahrendt S."/>
            <person name="Moore L.P."/>
            <person name="Eastman K.E."/>
            <person name="Scott K."/>
            <person name="Konkel Z."/>
            <person name="Mondo S.J."/>
            <person name="Kuo A."/>
            <person name="Hayes R.D."/>
            <person name="Haridas S."/>
            <person name="Andreopoulos B."/>
            <person name="Riley R."/>
            <person name="LaButti K."/>
            <person name="Pangilinan J."/>
            <person name="Lipzen A."/>
            <person name="Amirebrahimi M."/>
            <person name="Yan J."/>
            <person name="Adam C."/>
            <person name="Keymanesh K."/>
            <person name="Ng V."/>
            <person name="Louie K."/>
            <person name="Northen T."/>
            <person name="Drula E."/>
            <person name="Henrissat B."/>
            <person name="Hsieh H.M."/>
            <person name="Youens-Clark K."/>
            <person name="Lutzoni F."/>
            <person name="Miadlikowska J."/>
            <person name="Eastwood D.C."/>
            <person name="Hamelin R.C."/>
            <person name="Grigoriev I.V."/>
            <person name="U'Ren J.M."/>
        </authorList>
    </citation>
    <scope>NUCLEOTIDE SEQUENCE [LARGE SCALE GENOMIC DNA]</scope>
    <source>
        <strain evidence="1 2">CBS 119005</strain>
    </source>
</reference>
<accession>A0ACB9YGQ8</accession>